<sequence length="53" mass="6403">MSDFPGSFLSAVRRWADQTRERRRRRMTRRMLNDLPTAVQRDIGWDPASRARR</sequence>
<proteinExistence type="predicted"/>
<organism evidence="1 2">
    <name type="scientific">Nitratireductor aquibiodomus</name>
    <dbReference type="NCBI Taxonomy" id="204799"/>
    <lineage>
        <taxon>Bacteria</taxon>
        <taxon>Pseudomonadati</taxon>
        <taxon>Pseudomonadota</taxon>
        <taxon>Alphaproteobacteria</taxon>
        <taxon>Hyphomicrobiales</taxon>
        <taxon>Phyllobacteriaceae</taxon>
        <taxon>Nitratireductor</taxon>
    </lineage>
</organism>
<evidence type="ECO:0008006" key="3">
    <source>
        <dbReference type="Google" id="ProtNLM"/>
    </source>
</evidence>
<dbReference type="EMBL" id="FNSL01000001">
    <property type="protein sequence ID" value="SEB56082.1"/>
    <property type="molecule type" value="Genomic_DNA"/>
</dbReference>
<keyword evidence="2" id="KW-1185">Reference proteome</keyword>
<accession>A0A1H4KDR6</accession>
<evidence type="ECO:0000313" key="1">
    <source>
        <dbReference type="EMBL" id="SEB56082.1"/>
    </source>
</evidence>
<name>A0A1H4KDR6_9HYPH</name>
<dbReference type="AlphaFoldDB" id="A0A1H4KDR6"/>
<dbReference type="RefSeq" id="WP_155983475.1">
    <property type="nucleotide sequence ID" value="NZ_FNSL01000001.1"/>
</dbReference>
<evidence type="ECO:0000313" key="2">
    <source>
        <dbReference type="Proteomes" id="UP000199064"/>
    </source>
</evidence>
<reference evidence="2" key="1">
    <citation type="submission" date="2016-10" db="EMBL/GenBank/DDBJ databases">
        <authorList>
            <person name="Varghese N."/>
            <person name="Submissions S."/>
        </authorList>
    </citation>
    <scope>NUCLEOTIDE SEQUENCE [LARGE SCALE GENOMIC DNA]</scope>
    <source>
        <strain evidence="2">ES.061</strain>
    </source>
</reference>
<gene>
    <name evidence="1" type="ORF">SAMN05216452_2135</name>
</gene>
<protein>
    <recommendedName>
        <fullName evidence="3">DUF1127 domain-containing protein</fullName>
    </recommendedName>
</protein>
<dbReference type="Proteomes" id="UP000199064">
    <property type="component" value="Unassembled WGS sequence"/>
</dbReference>